<dbReference type="InterPro" id="IPR036396">
    <property type="entry name" value="Cyt_P450_sf"/>
</dbReference>
<dbReference type="EMBL" id="CAVNYO010000169">
    <property type="protein sequence ID" value="CAK5271239.1"/>
    <property type="molecule type" value="Genomic_DNA"/>
</dbReference>
<accession>A0AAD2K0Y0</accession>
<dbReference type="GO" id="GO:0020037">
    <property type="term" value="F:heme binding"/>
    <property type="evidence" value="ECO:0007669"/>
    <property type="project" value="InterPro"/>
</dbReference>
<dbReference type="SUPFAM" id="SSF50129">
    <property type="entry name" value="GroES-like"/>
    <property type="match status" value="1"/>
</dbReference>
<dbReference type="SUPFAM" id="SSF51735">
    <property type="entry name" value="NAD(P)-binding Rossmann-fold domains"/>
    <property type="match status" value="1"/>
</dbReference>
<dbReference type="InterPro" id="IPR011032">
    <property type="entry name" value="GroES-like_sf"/>
</dbReference>
<dbReference type="InterPro" id="IPR036291">
    <property type="entry name" value="NAD(P)-bd_dom_sf"/>
</dbReference>
<comment type="caution">
    <text evidence="2">The sequence shown here is derived from an EMBL/GenBank/DDBJ whole genome shotgun (WGS) entry which is preliminary data.</text>
</comment>
<evidence type="ECO:0000313" key="3">
    <source>
        <dbReference type="Proteomes" id="UP001295794"/>
    </source>
</evidence>
<dbReference type="SMART" id="SM00829">
    <property type="entry name" value="PKS_ER"/>
    <property type="match status" value="1"/>
</dbReference>
<proteinExistence type="predicted"/>
<organism evidence="2 3">
    <name type="scientific">Mycena citricolor</name>
    <dbReference type="NCBI Taxonomy" id="2018698"/>
    <lineage>
        <taxon>Eukaryota</taxon>
        <taxon>Fungi</taxon>
        <taxon>Dikarya</taxon>
        <taxon>Basidiomycota</taxon>
        <taxon>Agaricomycotina</taxon>
        <taxon>Agaricomycetes</taxon>
        <taxon>Agaricomycetidae</taxon>
        <taxon>Agaricales</taxon>
        <taxon>Marasmiineae</taxon>
        <taxon>Mycenaceae</taxon>
        <taxon>Mycena</taxon>
    </lineage>
</organism>
<dbReference type="Gene3D" id="1.10.630.10">
    <property type="entry name" value="Cytochrome P450"/>
    <property type="match status" value="1"/>
</dbReference>
<dbReference type="PANTHER" id="PTHR11695">
    <property type="entry name" value="ALCOHOL DEHYDROGENASE RELATED"/>
    <property type="match status" value="1"/>
</dbReference>
<dbReference type="InterPro" id="IPR020843">
    <property type="entry name" value="ER"/>
</dbReference>
<protein>
    <recommendedName>
        <fullName evidence="1">Enoyl reductase (ER) domain-containing protein</fullName>
    </recommendedName>
</protein>
<reference evidence="2" key="1">
    <citation type="submission" date="2023-11" db="EMBL/GenBank/DDBJ databases">
        <authorList>
            <person name="De Vega J J."/>
            <person name="De Vega J J."/>
        </authorList>
    </citation>
    <scope>NUCLEOTIDE SEQUENCE</scope>
</reference>
<dbReference type="GO" id="GO:0016705">
    <property type="term" value="F:oxidoreductase activity, acting on paired donors, with incorporation or reduction of molecular oxygen"/>
    <property type="evidence" value="ECO:0007669"/>
    <property type="project" value="InterPro"/>
</dbReference>
<keyword evidence="3" id="KW-1185">Reference proteome</keyword>
<sequence length="644" mass="69773">MDSERAELAKTAYSSSESAFHPLSGFLSALEPGHPQQSIASRGICRGLCSVPFLECALLPRVGRAGPIGYASTRCCAALVEEGWAQFGGNLKAFILQRGAAAALGQHRVLEVDIFWKFNAPERETALSPGYHVWEHHEQPVPLGDHHPLAIPEHLPLKDGVLNWFPASTRRLVWKVFCATLGAKDSAVRRVSPYVQARIDYAQQENPGTITDLLLRYAPEENIADVKKLAARVIHLNMAATHTSYALVPSLGFRGRKHLHSGIFTTHSLFELARIEPAMVQRIRDEIVAAINFEGGVCNKAAVDKFYLLDSLLKETGRFHSLFAGALSPPVGMINLLTDLSGVIPRRTPRDCHLRRHRPPSRQRCGPRAAAAAPQRLFCTTGPSASAHILPGARVFGCLPVPSLLAGGGTLAEYLVIPASCVALAPAGMSSPVAASLAGGGQTAESVVLEGKIRPGTRVLVNRGSGGVGSMVIQLAKAQGAYVVATCSARTRAMVEGLGTDEAVDYRANAPLTAFLAREYHSRPFEYIFDTIGTQALFYHSPAYLRADGLFVNVGNFEGLFLTVWRAMLSTYLPTILGGVPRRYNMISTTPNGEKAAALAEMVERGELRVVIDEIFEFRDALKAYDRMLARNAMGKIVVKVQDL</sequence>
<evidence type="ECO:0000259" key="1">
    <source>
        <dbReference type="SMART" id="SM00829"/>
    </source>
</evidence>
<dbReference type="SUPFAM" id="SSF48264">
    <property type="entry name" value="Cytochrome P450"/>
    <property type="match status" value="1"/>
</dbReference>
<dbReference type="GO" id="GO:0005506">
    <property type="term" value="F:iron ion binding"/>
    <property type="evidence" value="ECO:0007669"/>
    <property type="project" value="InterPro"/>
</dbReference>
<name>A0AAD2K0Y0_9AGAR</name>
<dbReference type="Gene3D" id="3.90.180.10">
    <property type="entry name" value="Medium-chain alcohol dehydrogenases, catalytic domain"/>
    <property type="match status" value="1"/>
</dbReference>
<gene>
    <name evidence="2" type="ORF">MYCIT1_LOCUS16153</name>
</gene>
<dbReference type="GO" id="GO:0005739">
    <property type="term" value="C:mitochondrion"/>
    <property type="evidence" value="ECO:0007669"/>
    <property type="project" value="TreeGrafter"/>
</dbReference>
<dbReference type="AlphaFoldDB" id="A0AAD2K0Y0"/>
<dbReference type="Gene3D" id="3.40.50.720">
    <property type="entry name" value="NAD(P)-binding Rossmann-like Domain"/>
    <property type="match status" value="1"/>
</dbReference>
<dbReference type="Pfam" id="PF13602">
    <property type="entry name" value="ADH_zinc_N_2"/>
    <property type="match status" value="1"/>
</dbReference>
<dbReference type="CDD" id="cd08267">
    <property type="entry name" value="MDR1"/>
    <property type="match status" value="1"/>
</dbReference>
<evidence type="ECO:0000313" key="2">
    <source>
        <dbReference type="EMBL" id="CAK5271239.1"/>
    </source>
</evidence>
<dbReference type="Proteomes" id="UP001295794">
    <property type="component" value="Unassembled WGS sequence"/>
</dbReference>
<dbReference type="InterPro" id="IPR050700">
    <property type="entry name" value="YIM1/Zinc_Alcohol_DH_Fams"/>
</dbReference>
<dbReference type="PANTHER" id="PTHR11695:SF294">
    <property type="entry name" value="RETICULON-4-INTERACTING PROTEIN 1, MITOCHONDRIAL"/>
    <property type="match status" value="1"/>
</dbReference>
<feature type="domain" description="Enoyl reductase (ER)" evidence="1">
    <location>
        <begin position="342"/>
        <end position="639"/>
    </location>
</feature>
<dbReference type="GO" id="GO:0004497">
    <property type="term" value="F:monooxygenase activity"/>
    <property type="evidence" value="ECO:0007669"/>
    <property type="project" value="InterPro"/>
</dbReference>